<dbReference type="PANTHER" id="PTHR13393:SF0">
    <property type="entry name" value="RNA N6-ADENOSINE-METHYLTRANSFERASE METTL16"/>
    <property type="match status" value="1"/>
</dbReference>
<dbReference type="GO" id="GO:0005634">
    <property type="term" value="C:nucleus"/>
    <property type="evidence" value="ECO:0007669"/>
    <property type="project" value="TreeGrafter"/>
</dbReference>
<evidence type="ECO:0008006" key="5">
    <source>
        <dbReference type="Google" id="ProtNLM"/>
    </source>
</evidence>
<dbReference type="Pfam" id="PF05971">
    <property type="entry name" value="Methyltransf_10"/>
    <property type="match status" value="1"/>
</dbReference>
<evidence type="ECO:0000313" key="3">
    <source>
        <dbReference type="EMBL" id="KAK0742026.1"/>
    </source>
</evidence>
<keyword evidence="1" id="KW-0489">Methyltransferase</keyword>
<evidence type="ECO:0000256" key="1">
    <source>
        <dbReference type="ARBA" id="ARBA00022603"/>
    </source>
</evidence>
<evidence type="ECO:0000256" key="2">
    <source>
        <dbReference type="ARBA" id="ARBA00022679"/>
    </source>
</evidence>
<organism evidence="3 4">
    <name type="scientific">Apiosordaria backusii</name>
    <dbReference type="NCBI Taxonomy" id="314023"/>
    <lineage>
        <taxon>Eukaryota</taxon>
        <taxon>Fungi</taxon>
        <taxon>Dikarya</taxon>
        <taxon>Ascomycota</taxon>
        <taxon>Pezizomycotina</taxon>
        <taxon>Sordariomycetes</taxon>
        <taxon>Sordariomycetidae</taxon>
        <taxon>Sordariales</taxon>
        <taxon>Lasiosphaeriaceae</taxon>
        <taxon>Apiosordaria</taxon>
    </lineage>
</organism>
<comment type="caution">
    <text evidence="3">The sequence shown here is derived from an EMBL/GenBank/DDBJ whole genome shotgun (WGS) entry which is preliminary data.</text>
</comment>
<gene>
    <name evidence="3" type="ORF">B0T21DRAFT_123503</name>
</gene>
<reference evidence="3" key="1">
    <citation type="submission" date="2023-06" db="EMBL/GenBank/DDBJ databases">
        <title>Genome-scale phylogeny and comparative genomics of the fungal order Sordariales.</title>
        <authorList>
            <consortium name="Lawrence Berkeley National Laboratory"/>
            <person name="Hensen N."/>
            <person name="Bonometti L."/>
            <person name="Westerberg I."/>
            <person name="Brannstrom I.O."/>
            <person name="Guillou S."/>
            <person name="Cros-Aarteil S."/>
            <person name="Calhoun S."/>
            <person name="Haridas S."/>
            <person name="Kuo A."/>
            <person name="Mondo S."/>
            <person name="Pangilinan J."/>
            <person name="Riley R."/>
            <person name="Labutti K."/>
            <person name="Andreopoulos B."/>
            <person name="Lipzen A."/>
            <person name="Chen C."/>
            <person name="Yanf M."/>
            <person name="Daum C."/>
            <person name="Ng V."/>
            <person name="Clum A."/>
            <person name="Steindorff A."/>
            <person name="Ohm R."/>
            <person name="Martin F."/>
            <person name="Silar P."/>
            <person name="Natvig D."/>
            <person name="Lalanne C."/>
            <person name="Gautier V."/>
            <person name="Ament-Velasquez S.L."/>
            <person name="Kruys A."/>
            <person name="Hutchinson M.I."/>
            <person name="Powell A.J."/>
            <person name="Barry K."/>
            <person name="Miller A.N."/>
            <person name="Grigoriev I.V."/>
            <person name="Debuchy R."/>
            <person name="Gladieux P."/>
            <person name="Thoren M.H."/>
            <person name="Johannesson H."/>
        </authorList>
    </citation>
    <scope>NUCLEOTIDE SEQUENCE</scope>
    <source>
        <strain evidence="3">CBS 540.89</strain>
    </source>
</reference>
<dbReference type="EMBL" id="JAUKTV010000003">
    <property type="protein sequence ID" value="KAK0742026.1"/>
    <property type="molecule type" value="Genomic_DNA"/>
</dbReference>
<proteinExistence type="predicted"/>
<dbReference type="CDD" id="cd02440">
    <property type="entry name" value="AdoMet_MTases"/>
    <property type="match status" value="1"/>
</dbReference>
<dbReference type="GO" id="GO:0008168">
    <property type="term" value="F:methyltransferase activity"/>
    <property type="evidence" value="ECO:0007669"/>
    <property type="project" value="UniProtKB-KW"/>
</dbReference>
<name>A0AA40EMF3_9PEZI</name>
<dbReference type="Gene3D" id="3.40.50.150">
    <property type="entry name" value="Vaccinia Virus protein VP39"/>
    <property type="match status" value="1"/>
</dbReference>
<keyword evidence="2" id="KW-0808">Transferase</keyword>
<sequence>MSSKKRKAPDDLEQPERVFQDVALNSGDQHRHVAGSDAYFRHLYDNEPDFKELAERDVDFAAVLQANGLLDFADPKAVMRLTKTLLSLDFNLKIELPDDRLCPPVPNRHNYILWLKELMDTSSYEPPGRPIRGLDIGTGASCIYPLLGTAQRLSWSFVATDIDAKSLQYARKNVALNNLEGRILLLQRQPEDSLIPLRGRDSEKVNRIDFTMMNPPFYKSEGEMLSSAQNKARPPHSACTGAPVEMVCDGGEVAHVSRMLEESLILKEEVQWYTSMLGKATSVEILVEKLKANGIDNYAITEFIQGNKTRRWALGWSFGAMRPGEHVARVKTSGWKKVSPPILEIKVLALTSDAPVDLVIERVNEVIGSLELISWSWDSSAMKGIGRTRGNVWSRAWRRKKMRGQATEATTPALPSSTPESSQCRLGFAVAIEMGVSTTTVTLHWREGHDAVIFESFGGFLQGKMKDLG</sequence>
<dbReference type="PANTHER" id="PTHR13393">
    <property type="entry name" value="SAM-DEPENDENT METHYLTRANSFERASE"/>
    <property type="match status" value="1"/>
</dbReference>
<dbReference type="InterPro" id="IPR010286">
    <property type="entry name" value="METTL16/RlmF"/>
</dbReference>
<dbReference type="SUPFAM" id="SSF53335">
    <property type="entry name" value="S-adenosyl-L-methionine-dependent methyltransferases"/>
    <property type="match status" value="1"/>
</dbReference>
<dbReference type="AlphaFoldDB" id="A0AA40EMF3"/>
<evidence type="ECO:0000313" key="4">
    <source>
        <dbReference type="Proteomes" id="UP001172159"/>
    </source>
</evidence>
<dbReference type="GO" id="GO:0070475">
    <property type="term" value="P:rRNA base methylation"/>
    <property type="evidence" value="ECO:0007669"/>
    <property type="project" value="TreeGrafter"/>
</dbReference>
<keyword evidence="4" id="KW-1185">Reference proteome</keyword>
<dbReference type="Proteomes" id="UP001172159">
    <property type="component" value="Unassembled WGS sequence"/>
</dbReference>
<protein>
    <recommendedName>
        <fullName evidence="5">U6 small nuclear RNA (adenine-(43)-N(6))-methyltransferase</fullName>
    </recommendedName>
</protein>
<accession>A0AA40EMF3</accession>
<dbReference type="InterPro" id="IPR029063">
    <property type="entry name" value="SAM-dependent_MTases_sf"/>
</dbReference>